<evidence type="ECO:0000256" key="11">
    <source>
        <dbReference type="SAM" id="MobiDB-lite"/>
    </source>
</evidence>
<feature type="region of interest" description="Disordered" evidence="11">
    <location>
        <begin position="1"/>
        <end position="42"/>
    </location>
</feature>
<dbReference type="Proteomes" id="UP000738359">
    <property type="component" value="Unassembled WGS sequence"/>
</dbReference>
<evidence type="ECO:0000256" key="10">
    <source>
        <dbReference type="SAM" id="Coils"/>
    </source>
</evidence>
<evidence type="ECO:0000256" key="4">
    <source>
        <dbReference type="ARBA" id="ARBA00022618"/>
    </source>
</evidence>
<dbReference type="GO" id="GO:0005634">
    <property type="term" value="C:nucleus"/>
    <property type="evidence" value="ECO:0007669"/>
    <property type="project" value="UniProtKB-SubCell"/>
</dbReference>
<keyword evidence="9" id="KW-0137">Centromere</keyword>
<dbReference type="OrthoDB" id="18453at2759"/>
<proteinExistence type="predicted"/>
<dbReference type="InterPro" id="IPR007128">
    <property type="entry name" value="PMF1/Nnf1"/>
</dbReference>
<name>A0A9P6J350_MORAP</name>
<keyword evidence="8" id="KW-0131">Cell cycle</keyword>
<reference evidence="12" key="1">
    <citation type="journal article" date="2020" name="Fungal Divers.">
        <title>Resolving the Mortierellaceae phylogeny through synthesis of multi-gene phylogenetics and phylogenomics.</title>
        <authorList>
            <person name="Vandepol N."/>
            <person name="Liber J."/>
            <person name="Desiro A."/>
            <person name="Na H."/>
            <person name="Kennedy M."/>
            <person name="Barry K."/>
            <person name="Grigoriev I.V."/>
            <person name="Miller A.N."/>
            <person name="O'Donnell K."/>
            <person name="Stajich J.E."/>
            <person name="Bonito G."/>
        </authorList>
    </citation>
    <scope>NUCLEOTIDE SEQUENCE</scope>
    <source>
        <strain evidence="12">CK1249</strain>
    </source>
</reference>
<evidence type="ECO:0000256" key="7">
    <source>
        <dbReference type="ARBA" id="ARBA00023242"/>
    </source>
</evidence>
<evidence type="ECO:0000256" key="8">
    <source>
        <dbReference type="ARBA" id="ARBA00023306"/>
    </source>
</evidence>
<evidence type="ECO:0000313" key="12">
    <source>
        <dbReference type="EMBL" id="KAF9960496.1"/>
    </source>
</evidence>
<evidence type="ECO:0000256" key="5">
    <source>
        <dbReference type="ARBA" id="ARBA00022776"/>
    </source>
</evidence>
<accession>A0A9P6J350</accession>
<dbReference type="PANTHER" id="PTHR15459:SF3">
    <property type="entry name" value="POLYAMINE-MODULATED FACTOR 1"/>
    <property type="match status" value="1"/>
</dbReference>
<evidence type="ECO:0000256" key="6">
    <source>
        <dbReference type="ARBA" id="ARBA00022838"/>
    </source>
</evidence>
<organism evidence="12 13">
    <name type="scientific">Mortierella alpina</name>
    <name type="common">Oleaginous fungus</name>
    <name type="synonym">Mortierella renispora</name>
    <dbReference type="NCBI Taxonomy" id="64518"/>
    <lineage>
        <taxon>Eukaryota</taxon>
        <taxon>Fungi</taxon>
        <taxon>Fungi incertae sedis</taxon>
        <taxon>Mucoromycota</taxon>
        <taxon>Mortierellomycotina</taxon>
        <taxon>Mortierellomycetes</taxon>
        <taxon>Mortierellales</taxon>
        <taxon>Mortierellaceae</taxon>
        <taxon>Mortierella</taxon>
    </lineage>
</organism>
<comment type="caution">
    <text evidence="12">The sequence shown here is derived from an EMBL/GenBank/DDBJ whole genome shotgun (WGS) entry which is preliminary data.</text>
</comment>
<evidence type="ECO:0000256" key="3">
    <source>
        <dbReference type="ARBA" id="ARBA00022454"/>
    </source>
</evidence>
<dbReference type="Pfam" id="PF03980">
    <property type="entry name" value="Nnf1"/>
    <property type="match status" value="1"/>
</dbReference>
<evidence type="ECO:0000313" key="13">
    <source>
        <dbReference type="Proteomes" id="UP000738359"/>
    </source>
</evidence>
<keyword evidence="4" id="KW-0132">Cell division</keyword>
<dbReference type="EMBL" id="JAAAHY010000628">
    <property type="protein sequence ID" value="KAF9960496.1"/>
    <property type="molecule type" value="Genomic_DNA"/>
</dbReference>
<sequence length="228" mass="25399">MVTTTGPPIESSFGEDTSMDITQNPIDGDGQPSGELEEQEGPRMTRLRGILDKSLEETLKACNYNAIRESFPFVAAANSGELRNAHEKVCLFLRGEVNYEFGQIIEQRNIIFKLNSLDRLIAEAKHKGITAGSRTVLDLSPDVAVRARTVPTKEAEIERLKSEIERVRLDNRRLGGALNQSRATQAAIKRELLDSYSEFQEATNIASQMPVDDMEQLIEATLRHVPNS</sequence>
<gene>
    <name evidence="12" type="ORF">BGZ70_008581</name>
</gene>
<dbReference type="GO" id="GO:0000444">
    <property type="term" value="C:MIS12/MIND type complex"/>
    <property type="evidence" value="ECO:0007669"/>
    <property type="project" value="InterPro"/>
</dbReference>
<comment type="subcellular location">
    <subcellularLocation>
        <location evidence="2">Chromosome</location>
        <location evidence="2">Centromere</location>
        <location evidence="2">Kinetochore</location>
    </subcellularLocation>
    <subcellularLocation>
        <location evidence="1">Nucleus</location>
    </subcellularLocation>
</comment>
<keyword evidence="3" id="KW-0158">Chromosome</keyword>
<evidence type="ECO:0000256" key="1">
    <source>
        <dbReference type="ARBA" id="ARBA00004123"/>
    </source>
</evidence>
<evidence type="ECO:0000256" key="9">
    <source>
        <dbReference type="ARBA" id="ARBA00023328"/>
    </source>
</evidence>
<dbReference type="PANTHER" id="PTHR15459">
    <property type="entry name" value="POLYAMINE-MODULATED FACTOR 1"/>
    <property type="match status" value="1"/>
</dbReference>
<evidence type="ECO:0000256" key="2">
    <source>
        <dbReference type="ARBA" id="ARBA00004629"/>
    </source>
</evidence>
<keyword evidence="7" id="KW-0539">Nucleus</keyword>
<feature type="coiled-coil region" evidence="10">
    <location>
        <begin position="150"/>
        <end position="177"/>
    </location>
</feature>
<keyword evidence="10" id="KW-0175">Coiled coil</keyword>
<keyword evidence="13" id="KW-1185">Reference proteome</keyword>
<dbReference type="GO" id="GO:0007059">
    <property type="term" value="P:chromosome segregation"/>
    <property type="evidence" value="ECO:0007669"/>
    <property type="project" value="TreeGrafter"/>
</dbReference>
<dbReference type="GO" id="GO:0051301">
    <property type="term" value="P:cell division"/>
    <property type="evidence" value="ECO:0007669"/>
    <property type="project" value="UniProtKB-KW"/>
</dbReference>
<protein>
    <submittedName>
        <fullName evidence="12">Uncharacterized protein</fullName>
    </submittedName>
</protein>
<keyword evidence="5" id="KW-0498">Mitosis</keyword>
<dbReference type="AlphaFoldDB" id="A0A9P6J350"/>
<keyword evidence="6" id="KW-0995">Kinetochore</keyword>